<name>A0A2P6MVR0_9EUKA</name>
<feature type="region of interest" description="Disordered" evidence="1">
    <location>
        <begin position="81"/>
        <end position="100"/>
    </location>
</feature>
<sequence length="104" mass="11570">MAALVLRIKFPPTYPLIYKTLRIDANLTVHEAVLFIAETLNIPNDAGIGLYLPDEKRWLDDNSLLNTYESLQDVEHIEYKSRTGGGSAPSTRNTSDSSSCCIIL</sequence>
<reference evidence="2 3" key="1">
    <citation type="journal article" date="2018" name="Genome Biol. Evol.">
        <title>Multiple Roots of Fruiting Body Formation in Amoebozoa.</title>
        <authorList>
            <person name="Hillmann F."/>
            <person name="Forbes G."/>
            <person name="Novohradska S."/>
            <person name="Ferling I."/>
            <person name="Riege K."/>
            <person name="Groth M."/>
            <person name="Westermann M."/>
            <person name="Marz M."/>
            <person name="Spaller T."/>
            <person name="Winckler T."/>
            <person name="Schaap P."/>
            <person name="Glockner G."/>
        </authorList>
    </citation>
    <scope>NUCLEOTIDE SEQUENCE [LARGE SCALE GENOMIC DNA]</scope>
    <source>
        <strain evidence="2 3">Jena</strain>
    </source>
</reference>
<feature type="compositionally biased region" description="Polar residues" evidence="1">
    <location>
        <begin position="88"/>
        <end position="100"/>
    </location>
</feature>
<keyword evidence="3" id="KW-1185">Reference proteome</keyword>
<proteinExistence type="predicted"/>
<dbReference type="Gene3D" id="3.10.20.90">
    <property type="entry name" value="Phosphatidylinositol 3-kinase Catalytic Subunit, Chain A, domain 1"/>
    <property type="match status" value="1"/>
</dbReference>
<accession>A0A2P6MVR0</accession>
<protein>
    <recommendedName>
        <fullName evidence="4">FERM domain-containing protein</fullName>
    </recommendedName>
</protein>
<dbReference type="AlphaFoldDB" id="A0A2P6MVR0"/>
<dbReference type="InParanoid" id="A0A2P6MVR0"/>
<dbReference type="EMBL" id="MDYQ01000362">
    <property type="protein sequence ID" value="PRP75800.1"/>
    <property type="molecule type" value="Genomic_DNA"/>
</dbReference>
<dbReference type="FunCoup" id="A0A2P6MVR0">
    <property type="interactions" value="10"/>
</dbReference>
<evidence type="ECO:0000313" key="2">
    <source>
        <dbReference type="EMBL" id="PRP75800.1"/>
    </source>
</evidence>
<evidence type="ECO:0000256" key="1">
    <source>
        <dbReference type="SAM" id="MobiDB-lite"/>
    </source>
</evidence>
<dbReference type="OrthoDB" id="15563at2759"/>
<evidence type="ECO:0008006" key="4">
    <source>
        <dbReference type="Google" id="ProtNLM"/>
    </source>
</evidence>
<comment type="caution">
    <text evidence="2">The sequence shown here is derived from an EMBL/GenBank/DDBJ whole genome shotgun (WGS) entry which is preliminary data.</text>
</comment>
<evidence type="ECO:0000313" key="3">
    <source>
        <dbReference type="Proteomes" id="UP000241769"/>
    </source>
</evidence>
<organism evidence="2 3">
    <name type="scientific">Planoprotostelium fungivorum</name>
    <dbReference type="NCBI Taxonomy" id="1890364"/>
    <lineage>
        <taxon>Eukaryota</taxon>
        <taxon>Amoebozoa</taxon>
        <taxon>Evosea</taxon>
        <taxon>Variosea</taxon>
        <taxon>Cavosteliida</taxon>
        <taxon>Cavosteliaceae</taxon>
        <taxon>Planoprotostelium</taxon>
    </lineage>
</organism>
<dbReference type="Proteomes" id="UP000241769">
    <property type="component" value="Unassembled WGS sequence"/>
</dbReference>
<gene>
    <name evidence="2" type="ORF">PROFUN_08794</name>
</gene>